<dbReference type="Proteomes" id="UP001160148">
    <property type="component" value="Unassembled WGS sequence"/>
</dbReference>
<keyword evidence="2" id="KW-0472">Membrane</keyword>
<proteinExistence type="predicted"/>
<name>A0AAV0WHL0_9HEMI</name>
<reference evidence="3 4" key="1">
    <citation type="submission" date="2023-01" db="EMBL/GenBank/DDBJ databases">
        <authorList>
            <person name="Whitehead M."/>
        </authorList>
    </citation>
    <scope>NUCLEOTIDE SEQUENCE [LARGE SCALE GENOMIC DNA]</scope>
</reference>
<feature type="compositionally biased region" description="Low complexity" evidence="1">
    <location>
        <begin position="20"/>
        <end position="33"/>
    </location>
</feature>
<evidence type="ECO:0000256" key="2">
    <source>
        <dbReference type="SAM" id="Phobius"/>
    </source>
</evidence>
<accession>A0AAV0WHL0</accession>
<feature type="region of interest" description="Disordered" evidence="1">
    <location>
        <begin position="14"/>
        <end position="33"/>
    </location>
</feature>
<gene>
    <name evidence="3" type="ORF">MEUPH1_LOCUS11025</name>
</gene>
<comment type="caution">
    <text evidence="3">The sequence shown here is derived from an EMBL/GenBank/DDBJ whole genome shotgun (WGS) entry which is preliminary data.</text>
</comment>
<keyword evidence="2" id="KW-1133">Transmembrane helix</keyword>
<feature type="transmembrane region" description="Helical" evidence="2">
    <location>
        <begin position="131"/>
        <end position="149"/>
    </location>
</feature>
<protein>
    <submittedName>
        <fullName evidence="3">Uncharacterized protein</fullName>
    </submittedName>
</protein>
<keyword evidence="4" id="KW-1185">Reference proteome</keyword>
<dbReference type="EMBL" id="CARXXK010000002">
    <property type="protein sequence ID" value="CAI6355137.1"/>
    <property type="molecule type" value="Genomic_DNA"/>
</dbReference>
<evidence type="ECO:0000313" key="4">
    <source>
        <dbReference type="Proteomes" id="UP001160148"/>
    </source>
</evidence>
<keyword evidence="2" id="KW-0812">Transmembrane</keyword>
<evidence type="ECO:0000256" key="1">
    <source>
        <dbReference type="SAM" id="MobiDB-lite"/>
    </source>
</evidence>
<dbReference type="AlphaFoldDB" id="A0AAV0WHL0"/>
<evidence type="ECO:0000313" key="3">
    <source>
        <dbReference type="EMBL" id="CAI6355137.1"/>
    </source>
</evidence>
<sequence>MSLSDKQIIELITNDESGDGYESSDFSDGSDSESNFANSLRENLLSSILNNTVVSENNRSLDIEILPIVCEDNVVIPPVSLPQTLSPSTISQNKKGPDVFSEKWFYDDTAINSFEPKKFDFDDSNTGDDDYLMIFLLLLPSMIFSNLYLTKIWYNI</sequence>
<organism evidence="3 4">
    <name type="scientific">Macrosiphum euphorbiae</name>
    <name type="common">potato aphid</name>
    <dbReference type="NCBI Taxonomy" id="13131"/>
    <lineage>
        <taxon>Eukaryota</taxon>
        <taxon>Metazoa</taxon>
        <taxon>Ecdysozoa</taxon>
        <taxon>Arthropoda</taxon>
        <taxon>Hexapoda</taxon>
        <taxon>Insecta</taxon>
        <taxon>Pterygota</taxon>
        <taxon>Neoptera</taxon>
        <taxon>Paraneoptera</taxon>
        <taxon>Hemiptera</taxon>
        <taxon>Sternorrhyncha</taxon>
        <taxon>Aphidomorpha</taxon>
        <taxon>Aphidoidea</taxon>
        <taxon>Aphididae</taxon>
        <taxon>Macrosiphini</taxon>
        <taxon>Macrosiphum</taxon>
    </lineage>
</organism>